<dbReference type="GO" id="GO:0016829">
    <property type="term" value="F:lyase activity"/>
    <property type="evidence" value="ECO:0007669"/>
    <property type="project" value="InterPro"/>
</dbReference>
<reference evidence="3 4" key="1">
    <citation type="journal article" date="2014" name="Antonie Van Leeuwenhoek">
        <title>Hyphomonas beringensis sp. nov. and Hyphomonas chukchiensis sp. nov., isolated from surface seawater of the Bering Sea and Chukchi Sea.</title>
        <authorList>
            <person name="Li C."/>
            <person name="Lai Q."/>
            <person name="Li G."/>
            <person name="Dong C."/>
            <person name="Wang J."/>
            <person name="Liao Y."/>
            <person name="Shao Z."/>
        </authorList>
    </citation>
    <scope>NUCLEOTIDE SEQUENCE [LARGE SCALE GENOMIC DNA]</scope>
    <source>
        <strain evidence="3 4">SCH89</strain>
    </source>
</reference>
<dbReference type="AlphaFoldDB" id="A0A059GA67"/>
<dbReference type="STRING" id="1280953.HOC_05698"/>
<evidence type="ECO:0000256" key="1">
    <source>
        <dbReference type="ARBA" id="ARBA00004196"/>
    </source>
</evidence>
<comment type="subcellular location">
    <subcellularLocation>
        <location evidence="1">Cell envelope</location>
    </subcellularLocation>
</comment>
<dbReference type="GO" id="GO:0030313">
    <property type="term" value="C:cell envelope"/>
    <property type="evidence" value="ECO:0007669"/>
    <property type="project" value="UniProtKB-SubCell"/>
</dbReference>
<protein>
    <submittedName>
        <fullName evidence="3">Heparinase II/III-like family protein</fullName>
    </submittedName>
</protein>
<dbReference type="InterPro" id="IPR008929">
    <property type="entry name" value="Chondroitin_lyas"/>
</dbReference>
<keyword evidence="4" id="KW-1185">Reference proteome</keyword>
<sequence length="576" mass="64000">MGRAVGGGDSEFRADRTRSSADDAALWRRFRGIAGEDARIGALQRLKLTGPVPKTFTHALPDLIPADTWRGEALMRDIWRIGMERLILERAQPPWSVPLPSRHFADRLHRFDWLSDLVSQGTAGQERAAGFVDSWIESFGTFNGFAWRAEPTAHRLWNWMRCSEVLFAEGCPPERMECLTRQLRYLSETLDQTTNPRTRWMGSCLMVARAVCLDGAHRLDEALARLDGECTAQILPDGGHVSRSPARLLNSLLNLLALQEVLQNAGHIVPDYFDKWIARMGAMLAFFQTEDGALNPFNDGDEARPEVVAAALDRLGTPPRRFTFAPKSGFQKLQKGSLRLVLDCGEAPPPPFGDYAHAGALGFELSDGPARLVTSCGYSAEVNVDWQAAVRRTGAHSTLVLAGRDSSSFVTNEETRLLAAMGPEGISAKRLEESDEIWLDAQHGGYKAACGLLHRRRLFMSGDGSRLTGEDSLVRPISQPKSDDTKYINFEIRFHLHPTVTAMMGRDAIRLICDNGSVWRFKTSHEGTRLERTVYLARGNVEQPEQIVMAGYADPNSDGSEPPNCIRWAFLQEKVA</sequence>
<evidence type="ECO:0000313" key="4">
    <source>
        <dbReference type="Proteomes" id="UP000024942"/>
    </source>
</evidence>
<feature type="domain" description="Heparinase II/III-like C-terminal" evidence="2">
    <location>
        <begin position="318"/>
        <end position="568"/>
    </location>
</feature>
<organism evidence="3 4">
    <name type="scientific">Hyphomonas oceanitis SCH89</name>
    <dbReference type="NCBI Taxonomy" id="1280953"/>
    <lineage>
        <taxon>Bacteria</taxon>
        <taxon>Pseudomonadati</taxon>
        <taxon>Pseudomonadota</taxon>
        <taxon>Alphaproteobacteria</taxon>
        <taxon>Hyphomonadales</taxon>
        <taxon>Hyphomonadaceae</taxon>
        <taxon>Hyphomonas</taxon>
    </lineage>
</organism>
<name>A0A059GA67_9PROT</name>
<dbReference type="InterPro" id="IPR012480">
    <property type="entry name" value="Hepar_II_III_C"/>
</dbReference>
<dbReference type="EMBL" id="ARYL01000006">
    <property type="protein sequence ID" value="KDA03353.1"/>
    <property type="molecule type" value="Genomic_DNA"/>
</dbReference>
<dbReference type="Proteomes" id="UP000024942">
    <property type="component" value="Unassembled WGS sequence"/>
</dbReference>
<evidence type="ECO:0000259" key="2">
    <source>
        <dbReference type="Pfam" id="PF07940"/>
    </source>
</evidence>
<proteinExistence type="predicted"/>
<evidence type="ECO:0000313" key="3">
    <source>
        <dbReference type="EMBL" id="KDA03353.1"/>
    </source>
</evidence>
<gene>
    <name evidence="3" type="ORF">HOC_05698</name>
</gene>
<dbReference type="eggNOG" id="COG5360">
    <property type="taxonomic scope" value="Bacteria"/>
</dbReference>
<dbReference type="Gene3D" id="2.70.98.70">
    <property type="match status" value="1"/>
</dbReference>
<dbReference type="Gene3D" id="1.50.10.100">
    <property type="entry name" value="Chondroitin AC/alginate lyase"/>
    <property type="match status" value="1"/>
</dbReference>
<comment type="caution">
    <text evidence="3">The sequence shown here is derived from an EMBL/GenBank/DDBJ whole genome shotgun (WGS) entry which is preliminary data.</text>
</comment>
<dbReference type="Pfam" id="PF07940">
    <property type="entry name" value="Hepar_II_III_C"/>
    <property type="match status" value="1"/>
</dbReference>
<dbReference type="RefSeq" id="WP_035536637.1">
    <property type="nucleotide sequence ID" value="NZ_ARYL01000006.1"/>
</dbReference>
<accession>A0A059GA67</accession>
<dbReference type="PATRIC" id="fig|1280953.3.peg.1148"/>